<reference evidence="1" key="1">
    <citation type="journal article" date="2013" name="Environ. Microbiol.">
        <title>Microbiota from the distal guts of lean and obese adolescents exhibit partial functional redundancy besides clear differences in community structure.</title>
        <authorList>
            <person name="Ferrer M."/>
            <person name="Ruiz A."/>
            <person name="Lanza F."/>
            <person name="Haange S.B."/>
            <person name="Oberbach A."/>
            <person name="Till H."/>
            <person name="Bargiela R."/>
            <person name="Campoy C."/>
            <person name="Segura M.T."/>
            <person name="Richter M."/>
            <person name="von Bergen M."/>
            <person name="Seifert J."/>
            <person name="Suarez A."/>
        </authorList>
    </citation>
    <scope>NUCLEOTIDE SEQUENCE</scope>
</reference>
<protein>
    <submittedName>
        <fullName evidence="1">Chitinase C1</fullName>
    </submittedName>
</protein>
<evidence type="ECO:0000313" key="1">
    <source>
        <dbReference type="EMBL" id="EKC55905.1"/>
    </source>
</evidence>
<comment type="caution">
    <text evidence="1">The sequence shown here is derived from an EMBL/GenBank/DDBJ whole genome shotgun (WGS) entry which is preliminary data.</text>
</comment>
<sequence>IPAPGEVRQGGMVIMNSGLEILGPMGYKPVEYTERPEITTPGNELREVYTDNGDRITVTWEEYTPEPAPYVPEPIPDTTIRQVAMFATMAVNTMSLSDEQSLEIKDLYPEWASFIGKSLDAGFKVLYEGRLYKVRQQIATVLENQAPSELTAALYEEINETAAGTLDDPIPYNGNMELFEGKYYSQNGVTYKCTRSTGQAVYHDLSALVGLYVEKA</sequence>
<name>K1SPV9_9ZZZZ</name>
<gene>
    <name evidence="1" type="ORF">OBE_11335</name>
</gene>
<organism evidence="1">
    <name type="scientific">human gut metagenome</name>
    <dbReference type="NCBI Taxonomy" id="408170"/>
    <lineage>
        <taxon>unclassified sequences</taxon>
        <taxon>metagenomes</taxon>
        <taxon>organismal metagenomes</taxon>
    </lineage>
</organism>
<proteinExistence type="predicted"/>
<dbReference type="AlphaFoldDB" id="K1SPV9"/>
<accession>K1SPV9</accession>
<dbReference type="EMBL" id="AJWZ01007794">
    <property type="protein sequence ID" value="EKC55905.1"/>
    <property type="molecule type" value="Genomic_DNA"/>
</dbReference>
<feature type="non-terminal residue" evidence="1">
    <location>
        <position position="1"/>
    </location>
</feature>